<accession>A0A7J5Z8P6</accession>
<sequence length="297" mass="33435">MTRFTRDIALRLMPHSHMTPNMLTRIMAMVMQTITADHSSKPSNTVLTTKMDASDTLRLRAVSYAMNRQQVDCGFTQSNSDLLVADERGGVDLLDERVVSAADPPTHGVLPLSTAVVETVLYHECHCCTYYDRAHPLFEDELGKDFLEESEEVAVRLCLLSLRQLRTAKDVELTSCLLASRPSKLTKQLICNRKSIKTAKPANMEKVLTAGMLDRAPAEEESQQFNQHSVFKVYFTQEKGHCLREGGEEHAGGYVSKDTTDLLVEFLMRHPLIPLEEDTELSTIRIPEIPREILEST</sequence>
<reference evidence="1 2" key="1">
    <citation type="submission" date="2020-03" db="EMBL/GenBank/DDBJ databases">
        <title>Dissostichus mawsoni Genome sequencing and assembly.</title>
        <authorList>
            <person name="Park H."/>
        </authorList>
    </citation>
    <scope>NUCLEOTIDE SEQUENCE [LARGE SCALE GENOMIC DNA]</scope>
    <source>
        <strain evidence="1">DM0001</strain>
        <tissue evidence="1">Muscle</tissue>
    </source>
</reference>
<name>A0A7J5Z8P6_DISMA</name>
<protein>
    <submittedName>
        <fullName evidence="1">Uncharacterized protein</fullName>
    </submittedName>
</protein>
<proteinExistence type="predicted"/>
<keyword evidence="2" id="KW-1185">Reference proteome</keyword>
<evidence type="ECO:0000313" key="1">
    <source>
        <dbReference type="EMBL" id="KAF3858125.1"/>
    </source>
</evidence>
<gene>
    <name evidence="1" type="ORF">F7725_011326</name>
</gene>
<dbReference type="Proteomes" id="UP000518266">
    <property type="component" value="Unassembled WGS sequence"/>
</dbReference>
<organism evidence="1 2">
    <name type="scientific">Dissostichus mawsoni</name>
    <name type="common">Antarctic cod</name>
    <dbReference type="NCBI Taxonomy" id="36200"/>
    <lineage>
        <taxon>Eukaryota</taxon>
        <taxon>Metazoa</taxon>
        <taxon>Chordata</taxon>
        <taxon>Craniata</taxon>
        <taxon>Vertebrata</taxon>
        <taxon>Euteleostomi</taxon>
        <taxon>Actinopterygii</taxon>
        <taxon>Neopterygii</taxon>
        <taxon>Teleostei</taxon>
        <taxon>Neoteleostei</taxon>
        <taxon>Acanthomorphata</taxon>
        <taxon>Eupercaria</taxon>
        <taxon>Perciformes</taxon>
        <taxon>Notothenioidei</taxon>
        <taxon>Nototheniidae</taxon>
        <taxon>Dissostichus</taxon>
    </lineage>
</organism>
<comment type="caution">
    <text evidence="1">The sequence shown here is derived from an EMBL/GenBank/DDBJ whole genome shotgun (WGS) entry which is preliminary data.</text>
</comment>
<dbReference type="OrthoDB" id="10553594at2759"/>
<dbReference type="EMBL" id="JAAKFY010000004">
    <property type="protein sequence ID" value="KAF3858125.1"/>
    <property type="molecule type" value="Genomic_DNA"/>
</dbReference>
<evidence type="ECO:0000313" key="2">
    <source>
        <dbReference type="Proteomes" id="UP000518266"/>
    </source>
</evidence>
<dbReference type="AlphaFoldDB" id="A0A7J5Z8P6"/>